<evidence type="ECO:0000256" key="1">
    <source>
        <dbReference type="SAM" id="MobiDB-lite"/>
    </source>
</evidence>
<name>A0A4Y2QRG0_ARAVE</name>
<keyword evidence="3" id="KW-1185">Reference proteome</keyword>
<evidence type="ECO:0000313" key="3">
    <source>
        <dbReference type="Proteomes" id="UP000499080"/>
    </source>
</evidence>
<dbReference type="AlphaFoldDB" id="A0A4Y2QRG0"/>
<evidence type="ECO:0000313" key="2">
    <source>
        <dbReference type="EMBL" id="GBN65836.1"/>
    </source>
</evidence>
<proteinExistence type="predicted"/>
<organism evidence="2 3">
    <name type="scientific">Araneus ventricosus</name>
    <name type="common">Orbweaver spider</name>
    <name type="synonym">Epeira ventricosa</name>
    <dbReference type="NCBI Taxonomy" id="182803"/>
    <lineage>
        <taxon>Eukaryota</taxon>
        <taxon>Metazoa</taxon>
        <taxon>Ecdysozoa</taxon>
        <taxon>Arthropoda</taxon>
        <taxon>Chelicerata</taxon>
        <taxon>Arachnida</taxon>
        <taxon>Araneae</taxon>
        <taxon>Araneomorphae</taxon>
        <taxon>Entelegynae</taxon>
        <taxon>Araneoidea</taxon>
        <taxon>Araneidae</taxon>
        <taxon>Araneus</taxon>
    </lineage>
</organism>
<accession>A0A4Y2QRG0</accession>
<feature type="region of interest" description="Disordered" evidence="1">
    <location>
        <begin position="72"/>
        <end position="98"/>
    </location>
</feature>
<reference evidence="2 3" key="1">
    <citation type="journal article" date="2019" name="Sci. Rep.">
        <title>Orb-weaving spider Araneus ventricosus genome elucidates the spidroin gene catalogue.</title>
        <authorList>
            <person name="Kono N."/>
            <person name="Nakamura H."/>
            <person name="Ohtoshi R."/>
            <person name="Moran D.A.P."/>
            <person name="Shinohara A."/>
            <person name="Yoshida Y."/>
            <person name="Fujiwara M."/>
            <person name="Mori M."/>
            <person name="Tomita M."/>
            <person name="Arakawa K."/>
        </authorList>
    </citation>
    <scope>NUCLEOTIDE SEQUENCE [LARGE SCALE GENOMIC DNA]</scope>
</reference>
<protein>
    <submittedName>
        <fullName evidence="2">Uncharacterized protein</fullName>
    </submittedName>
</protein>
<dbReference type="Proteomes" id="UP000499080">
    <property type="component" value="Unassembled WGS sequence"/>
</dbReference>
<dbReference type="EMBL" id="BGPR01014578">
    <property type="protein sequence ID" value="GBN65836.1"/>
    <property type="molecule type" value="Genomic_DNA"/>
</dbReference>
<gene>
    <name evidence="2" type="ORF">AVEN_221722_1</name>
</gene>
<sequence length="98" mass="10962">MDLKCPGGRICARDWRVLGLRSDSKENELCIWAWCTLNLTSLASKIKHLPHRLAWRCSSKKGMMAQLLSSNHGSNLRVSSPNNSRVTPNGTLSEQNLN</sequence>
<comment type="caution">
    <text evidence="2">The sequence shown here is derived from an EMBL/GenBank/DDBJ whole genome shotgun (WGS) entry which is preliminary data.</text>
</comment>